<keyword evidence="2" id="KW-0812">Transmembrane</keyword>
<feature type="region of interest" description="Disordered" evidence="1">
    <location>
        <begin position="485"/>
        <end position="525"/>
    </location>
</feature>
<feature type="region of interest" description="Disordered" evidence="1">
    <location>
        <begin position="16"/>
        <end position="37"/>
    </location>
</feature>
<feature type="transmembrane region" description="Helical" evidence="2">
    <location>
        <begin position="877"/>
        <end position="896"/>
    </location>
</feature>
<feature type="transmembrane region" description="Helical" evidence="2">
    <location>
        <begin position="1086"/>
        <end position="1106"/>
    </location>
</feature>
<feature type="region of interest" description="Disordered" evidence="1">
    <location>
        <begin position="764"/>
        <end position="791"/>
    </location>
</feature>
<feature type="compositionally biased region" description="Basic and acidic residues" evidence="1">
    <location>
        <begin position="495"/>
        <end position="507"/>
    </location>
</feature>
<dbReference type="PANTHER" id="PTHR23028:SF134">
    <property type="entry name" value="PUTATIVE (AFU_ORTHOLOGUE AFUA_4G08520)-RELATED"/>
    <property type="match status" value="1"/>
</dbReference>
<evidence type="ECO:0000256" key="2">
    <source>
        <dbReference type="SAM" id="Phobius"/>
    </source>
</evidence>
<organism evidence="4 5">
    <name type="scientific">Purpureocillium lilacinum</name>
    <name type="common">Paecilomyces lilacinus</name>
    <dbReference type="NCBI Taxonomy" id="33203"/>
    <lineage>
        <taxon>Eukaryota</taxon>
        <taxon>Fungi</taxon>
        <taxon>Dikarya</taxon>
        <taxon>Ascomycota</taxon>
        <taxon>Pezizomycotina</taxon>
        <taxon>Sordariomycetes</taxon>
        <taxon>Hypocreomycetidae</taxon>
        <taxon>Hypocreales</taxon>
        <taxon>Ophiocordycipitaceae</taxon>
        <taxon>Purpureocillium</taxon>
    </lineage>
</organism>
<dbReference type="EMBL" id="LCWV01000002">
    <property type="protein sequence ID" value="PWI75253.1"/>
    <property type="molecule type" value="Genomic_DNA"/>
</dbReference>
<keyword evidence="2" id="KW-0472">Membrane</keyword>
<feature type="transmembrane region" description="Helical" evidence="2">
    <location>
        <begin position="917"/>
        <end position="938"/>
    </location>
</feature>
<proteinExistence type="predicted"/>
<feature type="compositionally biased region" description="Basic and acidic residues" evidence="1">
    <location>
        <begin position="214"/>
        <end position="224"/>
    </location>
</feature>
<feature type="region of interest" description="Disordered" evidence="1">
    <location>
        <begin position="609"/>
        <end position="631"/>
    </location>
</feature>
<reference evidence="4 5" key="1">
    <citation type="journal article" date="2016" name="Front. Microbiol.">
        <title>Genome and transcriptome sequences reveal the specific parasitism of the nematophagous Purpureocillium lilacinum 36-1.</title>
        <authorList>
            <person name="Xie J."/>
            <person name="Li S."/>
            <person name="Mo C."/>
            <person name="Xiao X."/>
            <person name="Peng D."/>
            <person name="Wang G."/>
            <person name="Xiao Y."/>
        </authorList>
    </citation>
    <scope>NUCLEOTIDE SEQUENCE [LARGE SCALE GENOMIC DNA]</scope>
    <source>
        <strain evidence="4 5">36-1</strain>
    </source>
</reference>
<dbReference type="GO" id="GO:0016747">
    <property type="term" value="F:acyltransferase activity, transferring groups other than amino-acyl groups"/>
    <property type="evidence" value="ECO:0007669"/>
    <property type="project" value="InterPro"/>
</dbReference>
<dbReference type="InterPro" id="IPR050879">
    <property type="entry name" value="Acyltransferase_3"/>
</dbReference>
<dbReference type="Proteomes" id="UP000245956">
    <property type="component" value="Unassembled WGS sequence"/>
</dbReference>
<sequence length="1335" mass="150530">MLVEERAGKLCRDTSQGVTTCRDDDRSEGSAPCHQQGAMPSKLHLLAARTHQAAPRCDGPAAATGGDISFLIVAIPPTPVGVVHTGNKHRRTPSPGTKRPERTPACLNPGSPPPPHRPRQKHISVRAQGPAPRHAEGRCISWPEASGESTIGSRVGRQKGGLALERRRRRGMGLYSPTRQELVACFPANCRTVSLPALGMRMTTASTAPSGIDRPGRPRRESDDAGKAIANCKSPWHNGKTRQEQILISDETIVEPPFVERVHHPRQSPYTTTARRPRHARLVKAAPSPLRRPLPTIPRRTLLIPRGDLHPRTRCAPSAPLFSESLVNVSQESRDGWRAAGQAMAKEDGVDRFTNARWTSRGSLACATRQTSGSATTVVLSFPDHPVVSNADYCGWPVWLIHHITTLYFARRPTHRTIVLDIKPEPTEPVTDRASPQIYTKQTRPRPRLALAQTAQGKCLPRLPLSAGEISAVPVDALVSPRRPVTQPKLGPRLVSREGGRGAERKVRTSLSRRPAGKEPRGTCSRIPGRCVRKESEYRNPVRAYPVERLRAYRYQQALLEHRVCLWKVLRPHDLPRFVYLRCALWTAHLHLHLHLACGCNFGKRPPGPASPFHEPGSADRGGAPAQPIEPGLTAEPGHRIHFQRACQCVPRPWVDVAATGRCRGSIPSTPPLPRRSTANDSSAELAARRGLDHRWIACLASFPSLFPSIPALFPVWDLCCLTRHLLRHLLPGKPSLARFESVGSEIDLSYGRPLVTPTKACVEQIDPNHLPSSPTRRRQTKQRPNTAGLPSLLSLHSRSFRPFCLFRLLIFRCPHMSLSHEEKMGLLDERTLSDVESEGSGSTTVDVESRPIFDSAKPPSYTSFAAVPSEFLRLTLWRSLIVRTFVFLTPSFLQGRHAREQICPAKLSPTAYLDGMRGLAALFVFFCHYFYQAFVIAEGWGCDTTNYHILKLPFLRLWYQGPPAVCVFFVISGYALSYRPLKLIRSRSFADFSTTMSSLVFRRGIRLYLPTAISTFMIIGLLRIGAYEWTREFANDRTYMKIIVEPHPARMESAYAQYRDWAIHMFRFVHVFGWDKFGGSTSYDVHLWTIPVEFRCSLYLFLVIIGTARLQTKLRFLVVGAIMCFVYRHSRWELFLFYCGMLLAEWDHVRGAHTPTPSLPVDEKLAFGPRRPFWKRMFWMLVSILGLYLMCQPDGRGEITPGWVYLSSLIPKWWTEEKYRYWQSTGAVIFVLAVGHSRGWQRFFNTPVVQYFGKISYALYLMHGPAMHTVGYHWEKWAYGVTGVQGYWYNTGFVLGSLFCIPTVIWWADVFWRAVDIPTVKFAKWFEQKCIARD</sequence>
<evidence type="ECO:0000256" key="1">
    <source>
        <dbReference type="SAM" id="MobiDB-lite"/>
    </source>
</evidence>
<name>A0A2U3EL85_PURLI</name>
<feature type="transmembrane region" description="Helical" evidence="2">
    <location>
        <begin position="958"/>
        <end position="978"/>
    </location>
</feature>
<feature type="transmembrane region" description="Helical" evidence="2">
    <location>
        <begin position="1008"/>
        <end position="1027"/>
    </location>
</feature>
<feature type="domain" description="Acyltransferase 3" evidence="3">
    <location>
        <begin position="912"/>
        <end position="1307"/>
    </location>
</feature>
<dbReference type="InterPro" id="IPR002656">
    <property type="entry name" value="Acyl_transf_3_dom"/>
</dbReference>
<dbReference type="PANTHER" id="PTHR23028">
    <property type="entry name" value="ACETYLTRANSFERASE"/>
    <property type="match status" value="1"/>
</dbReference>
<evidence type="ECO:0000259" key="3">
    <source>
        <dbReference type="Pfam" id="PF01757"/>
    </source>
</evidence>
<feature type="region of interest" description="Disordered" evidence="1">
    <location>
        <begin position="205"/>
        <end position="224"/>
    </location>
</feature>
<feature type="region of interest" description="Disordered" evidence="1">
    <location>
        <begin position="82"/>
        <end position="121"/>
    </location>
</feature>
<protein>
    <recommendedName>
        <fullName evidence="3">Acyltransferase 3 domain-containing protein</fullName>
    </recommendedName>
</protein>
<evidence type="ECO:0000313" key="5">
    <source>
        <dbReference type="Proteomes" id="UP000245956"/>
    </source>
</evidence>
<gene>
    <name evidence="4" type="ORF">PCL_05911</name>
</gene>
<dbReference type="Pfam" id="PF01757">
    <property type="entry name" value="Acyl_transf_3"/>
    <property type="match status" value="1"/>
</dbReference>
<comment type="caution">
    <text evidence="4">The sequence shown here is derived from an EMBL/GenBank/DDBJ whole genome shotgun (WGS) entry which is preliminary data.</text>
</comment>
<accession>A0A2U3EL85</accession>
<feature type="transmembrane region" description="Helical" evidence="2">
    <location>
        <begin position="1287"/>
        <end position="1309"/>
    </location>
</feature>
<evidence type="ECO:0000313" key="4">
    <source>
        <dbReference type="EMBL" id="PWI75253.1"/>
    </source>
</evidence>
<keyword evidence="2" id="KW-1133">Transmembrane helix</keyword>